<feature type="domain" description="Sortilin N-terminal" evidence="2">
    <location>
        <begin position="738"/>
        <end position="819"/>
    </location>
</feature>
<reference evidence="3 4" key="1">
    <citation type="submission" date="2018-08" db="EMBL/GenBank/DDBJ databases">
        <title>Genome analysis of the thermophilic bacterium of the candidate phylum Aminicenantes from deep subsurface aquifer revealed its physiology and ecological role.</title>
        <authorList>
            <person name="Kadnikov V.V."/>
            <person name="Mardanov A.V."/>
            <person name="Beletsky A.V."/>
            <person name="Karnachuk O.V."/>
            <person name="Ravin N.V."/>
        </authorList>
    </citation>
    <scope>NUCLEOTIDE SEQUENCE [LARGE SCALE GENOMIC DNA]</scope>
    <source>
        <strain evidence="3">BY38</strain>
    </source>
</reference>
<keyword evidence="3" id="KW-0378">Hydrolase</keyword>
<evidence type="ECO:0000313" key="3">
    <source>
        <dbReference type="EMBL" id="RFT15088.1"/>
    </source>
</evidence>
<feature type="domain" description="Sortilin N-terminal" evidence="2">
    <location>
        <begin position="147"/>
        <end position="278"/>
    </location>
</feature>
<dbReference type="Gene3D" id="2.130.10.10">
    <property type="entry name" value="YVTN repeat-like/Quinoprotein amine dehydrogenase"/>
    <property type="match status" value="4"/>
</dbReference>
<dbReference type="GO" id="GO:0010411">
    <property type="term" value="P:xyloglucan metabolic process"/>
    <property type="evidence" value="ECO:0007669"/>
    <property type="project" value="TreeGrafter"/>
</dbReference>
<comment type="caution">
    <text evidence="3">The sequence shown here is derived from an EMBL/GenBank/DDBJ whole genome shotgun (WGS) entry which is preliminary data.</text>
</comment>
<dbReference type="InterPro" id="IPR015943">
    <property type="entry name" value="WD40/YVTN_repeat-like_dom_sf"/>
</dbReference>
<dbReference type="Proteomes" id="UP000257323">
    <property type="component" value="Unassembled WGS sequence"/>
</dbReference>
<evidence type="ECO:0000256" key="1">
    <source>
        <dbReference type="ARBA" id="ARBA00022737"/>
    </source>
</evidence>
<sequence>MKKLMRNSGCSYLRVFSILFLLVFSAGLLLAQTTAQQRLSSWELHQKLASESWFKNFEWQNLGPYFMGGRICEIKGYASDPRRILVAAASGGLWLTENSGTTWTPLFDDQSWVGFGSVAIYEKDKNLLWAGTGEENSSRSSYAGTGVFKSTDGGRTWQHLGLADTHHIADIIIHPENPETVYVAAIGHLYTENEERGVFKTTDGGKTWQKVLYISPKTGVISLVMDPSNPEVLYAASWERIRKAWNMTESGRESAIYKTTDGGKTWRKIVNGFPQNEYVGRIGLAVSPSNPKVVYAFLDNQEPRTQPKPREDTKGALTIEALKKMTIQDFLKLEDGKLEALLRQNRAPQVFTAKSVKEAVQQKKLTISELVDILQGGANAALFTTQVKGAELYRSNDGGETWKKTHEGFLSNSIVNTYGYYFGKMFVSPENENVVYLLGVPLMKSTDGGKTFKEIPEVGGSYGYGYADVHPDHHALWVNPNDPREVWIGNDGGLNVSYDAGRTFQRIANLPLAQCYTVSFDMETPYNIYVGLQDNGVNVGPRDFVFGRRDKDWRMILGGDGAFVEPSLQEKGIVYAEFQFGSLFRLNLNNPRETKSIKPQLKTVQAPYRFNWLTPFLISKHNPFTLLLGANKVLKSVDRGDNWLEISPDLSDRKNIDGDVPFATITALAESPFTPEVIYAGTDDGNVWVTRNGGCSWEKITSGLPKKWVTRLEASRFQPGRVYLTMIGYREDDFSTYVFSSEDYGKTWVSIKSNLPEEGCNVIREDTVNENIIYLGTDLTAYVSLDRGKTWHSLRANLPTLPVYDMKIQPRERELLIGTHSRGVFVLPLKKIQELTPEVLGKALHVLEPDEVQLPLARRGEAPAVEVSARILVYSKDGGPGKLAIKTTTGKVLREMAVDLKPGLNDLSWDLKAEGQKERVAAGEYQVEVSLGQETQARRLRLVAASLRYMEFEVDD</sequence>
<dbReference type="CDD" id="cd15482">
    <property type="entry name" value="Sialidase_non-viral"/>
    <property type="match status" value="2"/>
</dbReference>
<gene>
    <name evidence="3" type="ORF">OP8BY_0719</name>
</gene>
<dbReference type="InterPro" id="IPR052025">
    <property type="entry name" value="Xyloglucanase_GH74"/>
</dbReference>
<evidence type="ECO:0000313" key="4">
    <source>
        <dbReference type="Proteomes" id="UP000257323"/>
    </source>
</evidence>
<organism evidence="3 4">
    <name type="scientific">Candidatus Saccharicenans subterraneus</name>
    <dbReference type="NCBI Taxonomy" id="2508984"/>
    <lineage>
        <taxon>Bacteria</taxon>
        <taxon>Candidatus Aminicenantota</taxon>
        <taxon>Candidatus Aminicenantia</taxon>
        <taxon>Candidatus Aminicenantales</taxon>
        <taxon>Candidatus Saccharicenantaceae</taxon>
        <taxon>Candidatus Saccharicenans</taxon>
    </lineage>
</organism>
<dbReference type="GO" id="GO:0016787">
    <property type="term" value="F:hydrolase activity"/>
    <property type="evidence" value="ECO:0007669"/>
    <property type="project" value="UniProtKB-KW"/>
</dbReference>
<dbReference type="PANTHER" id="PTHR43739">
    <property type="entry name" value="XYLOGLUCANASE (EUROFUNG)"/>
    <property type="match status" value="1"/>
</dbReference>
<dbReference type="PANTHER" id="PTHR43739:SF5">
    <property type="entry name" value="EXO-ALPHA-SIALIDASE"/>
    <property type="match status" value="1"/>
</dbReference>
<evidence type="ECO:0000259" key="2">
    <source>
        <dbReference type="Pfam" id="PF15902"/>
    </source>
</evidence>
<dbReference type="EMBL" id="QUAH01000013">
    <property type="protein sequence ID" value="RFT15088.1"/>
    <property type="molecule type" value="Genomic_DNA"/>
</dbReference>
<protein>
    <submittedName>
        <fullName evidence="3">Glycosyl hydrolase, BNR repeat</fullName>
    </submittedName>
</protein>
<name>A0A3E2BK13_9BACT</name>
<dbReference type="Pfam" id="PF15902">
    <property type="entry name" value="Sortilin-Vps10"/>
    <property type="match status" value="2"/>
</dbReference>
<keyword evidence="1" id="KW-0677">Repeat</keyword>
<accession>A0A3E2BK13</accession>
<dbReference type="SUPFAM" id="SSF110296">
    <property type="entry name" value="Oligoxyloglucan reducing end-specific cellobiohydrolase"/>
    <property type="match status" value="2"/>
</dbReference>
<proteinExistence type="predicted"/>
<dbReference type="AlphaFoldDB" id="A0A3E2BK13"/>
<dbReference type="InterPro" id="IPR031778">
    <property type="entry name" value="Sortilin_N"/>
</dbReference>